<dbReference type="EMBL" id="JAOQJQ010000002">
    <property type="protein sequence ID" value="MCU6761949.1"/>
    <property type="molecule type" value="Genomic_DNA"/>
</dbReference>
<evidence type="ECO:0000313" key="8">
    <source>
        <dbReference type="Proteomes" id="UP001652442"/>
    </source>
</evidence>
<evidence type="ECO:0000259" key="2">
    <source>
        <dbReference type="Pfam" id="PF08401"/>
    </source>
</evidence>
<sequence length="1021" mass="116786">MAEKDRNQRMKEITERLEQGVKEIFTSEMYMEYLKTMSQFHSYSFNNTLLIHLQKPDATLVAGYQAWQKKFHRQVRRGEKGIQIIAPAPIRQREEVEKIDPATLEPVLKPDGTPEMEEVEYTIPRFRITTVFDVSQTDGEPLPELATPELMGSVENYEIFMQAIRDISPAPIRFDEIESGAKGFYNSIEKEIVIQNGMSESQTMKTGIHEVTHAKLHDRDIMEELDEKKDQLTREVEAESVAYTVCQYFGLDTSEYSFPYIAGWSSDRNMKELRSSIDTIRRVSGEFIDQMVDRMQEIRREAQRHQENALFEEPQDRYGIYQLCEDRDGTDYRFMGMAYLQEQGITVDGADYQFVYGDELQEGDTLEALYTKFNTDHPADYTGHSLSVSDVVVLKKDGELTAHYVDSFGYQKLPEFAAQRKKLLESQTEEKEYPPLYLSDLTYAMEHRNVNAYLDSRKLNLDCKKAVEEAVASHFDGYHLAHEAAADVVEAYGAERVSFVLACTVQHLRSDGRFSKETKEWADRFKIPENISRGMDLNVDYVVTSHPAVLDGFIGLARKEMGEQEKEKQAEQIGPETKGLLVEGHFGTWHTVEVREIAGETFFRMEQDEYGDTVAGIIVDADGKLVAEDLEHGFDAGAMEAITEYLYEKVPEPFIKQFYVVNDAYGVKAEREYQYFENLDEAIQAYHLLPNHLDKQLGMESREPVTSRMPLISCKNGIEEIEDIEKASLSGKWMNPEVTDAVNRAVFYLDNRDMEAAFSLTGLEQYFFIQTTDGGYDYTFYDAGCREIDGGIYENEDVSEQEAIEDILSGEAGGKPVTYKVMDVEAFLEQRERAQETAMEQTEPTISFYAAECMEFPVMGEYHDNLTLAEAFEKYQAIPAERMNGIKGIGFRLEDGSMYDGDYELMRAGSISRDMIDLVPHYKESPLVQKAMADLEEMLAEERRREEPVQTEPAAEQGQGRLGHTGQKPGAEKPTGVRQSVLAALRERQAKRKAEEQQQIQKEEQKAEKKTHGHRKGEPEL</sequence>
<feature type="domain" description="YodL-like" evidence="4">
    <location>
        <begin position="318"/>
        <end position="416"/>
    </location>
</feature>
<dbReference type="InterPro" id="IPR024383">
    <property type="entry name" value="DUF3849"/>
</dbReference>
<dbReference type="InterPro" id="IPR013610">
    <property type="entry name" value="ArdC_N"/>
</dbReference>
<feature type="domain" description="Large polyvalent protein-associated" evidence="5">
    <location>
        <begin position="752"/>
        <end position="834"/>
    </location>
</feature>
<evidence type="ECO:0000313" key="7">
    <source>
        <dbReference type="EMBL" id="MCU6761949.1"/>
    </source>
</evidence>
<reference evidence="7 8" key="1">
    <citation type="journal article" date="2021" name="ISME Commun">
        <title>Automated analysis of genomic sequences facilitates high-throughput and comprehensive description of bacteria.</title>
        <authorList>
            <person name="Hitch T.C.A."/>
        </authorList>
    </citation>
    <scope>NUCLEOTIDE SEQUENCE [LARGE SCALE GENOMIC DNA]</scope>
    <source>
        <strain evidence="7 8">Sanger_109</strain>
    </source>
</reference>
<dbReference type="Pfam" id="PF18830">
    <property type="entry name" value="LPD16"/>
    <property type="match status" value="1"/>
</dbReference>
<dbReference type="InterPro" id="IPR025923">
    <property type="entry name" value="YodL-like_dom"/>
</dbReference>
<dbReference type="Pfam" id="PF18832">
    <property type="entry name" value="LPD18"/>
    <property type="match status" value="1"/>
</dbReference>
<dbReference type="InterPro" id="IPR040568">
    <property type="entry name" value="LPD16"/>
</dbReference>
<evidence type="ECO:0000256" key="1">
    <source>
        <dbReference type="SAM" id="MobiDB-lite"/>
    </source>
</evidence>
<evidence type="ECO:0000259" key="3">
    <source>
        <dbReference type="Pfam" id="PF12960"/>
    </source>
</evidence>
<dbReference type="Proteomes" id="UP001652442">
    <property type="component" value="Unassembled WGS sequence"/>
</dbReference>
<dbReference type="Pfam" id="PF08401">
    <property type="entry name" value="ArdcN"/>
    <property type="match status" value="1"/>
</dbReference>
<feature type="compositionally biased region" description="Basic and acidic residues" evidence="1">
    <location>
        <begin position="985"/>
        <end position="1021"/>
    </location>
</feature>
<dbReference type="RefSeq" id="WP_158424717.1">
    <property type="nucleotide sequence ID" value="NZ_JAOQJQ010000002.1"/>
</dbReference>
<dbReference type="Pfam" id="PF12960">
    <property type="entry name" value="DUF3849"/>
    <property type="match status" value="1"/>
</dbReference>
<name>A0ABT2TIA9_9FIRM</name>
<evidence type="ECO:0000259" key="6">
    <source>
        <dbReference type="Pfam" id="PF18832"/>
    </source>
</evidence>
<feature type="domain" description="Large polyvalent protein-associated" evidence="6">
    <location>
        <begin position="570"/>
        <end position="652"/>
    </location>
</feature>
<dbReference type="InterPro" id="IPR041258">
    <property type="entry name" value="LPD18"/>
</dbReference>
<dbReference type="Pfam" id="PF14191">
    <property type="entry name" value="YodL"/>
    <property type="match status" value="1"/>
</dbReference>
<evidence type="ECO:0000259" key="5">
    <source>
        <dbReference type="Pfam" id="PF18830"/>
    </source>
</evidence>
<proteinExistence type="predicted"/>
<feature type="region of interest" description="Disordered" evidence="1">
    <location>
        <begin position="941"/>
        <end position="1021"/>
    </location>
</feature>
<protein>
    <submittedName>
        <fullName evidence="7">DUF3849 domain-containing protein</fullName>
    </submittedName>
</protein>
<comment type="caution">
    <text evidence="7">The sequence shown here is derived from an EMBL/GenBank/DDBJ whole genome shotgun (WGS) entry which is preliminary data.</text>
</comment>
<organism evidence="7 8">
    <name type="scientific">Brotonthovivens ammoniilytica</name>
    <dbReference type="NCBI Taxonomy" id="2981725"/>
    <lineage>
        <taxon>Bacteria</taxon>
        <taxon>Bacillati</taxon>
        <taxon>Bacillota</taxon>
        <taxon>Clostridia</taxon>
        <taxon>Lachnospirales</taxon>
        <taxon>Lachnospiraceae</taxon>
        <taxon>Brotonthovivens</taxon>
    </lineage>
</organism>
<accession>A0ABT2TIA9</accession>
<feature type="domain" description="N-terminal" evidence="2">
    <location>
        <begin position="7"/>
        <end position="132"/>
    </location>
</feature>
<feature type="domain" description="DUF3849" evidence="3">
    <location>
        <begin position="437"/>
        <end position="560"/>
    </location>
</feature>
<evidence type="ECO:0000259" key="4">
    <source>
        <dbReference type="Pfam" id="PF14191"/>
    </source>
</evidence>
<gene>
    <name evidence="7" type="ORF">OCV88_06280</name>
</gene>
<keyword evidence="8" id="KW-1185">Reference proteome</keyword>